<reference evidence="5 6" key="1">
    <citation type="submission" date="2024-02" db="EMBL/GenBank/DDBJ databases">
        <authorList>
            <person name="Chen Y."/>
            <person name="Shah S."/>
            <person name="Dougan E. K."/>
            <person name="Thang M."/>
            <person name="Chan C."/>
        </authorList>
    </citation>
    <scope>NUCLEOTIDE SEQUENCE [LARGE SCALE GENOMIC DNA]</scope>
</reference>
<name>A0ABP0H896_9DINO</name>
<keyword evidence="6" id="KW-1185">Reference proteome</keyword>
<evidence type="ECO:0000259" key="4">
    <source>
        <dbReference type="SMART" id="SM00702"/>
    </source>
</evidence>
<sequence length="290" mass="32598">MCPLVSRYGFAETWEGVTESHQSSRPWASDPEVTAKFMLQKWLLDPDLQARKPLEASSSQLLASTVRQLCKDIERPLQRRSLCAPLCSTYCSPKATSAEEVKLHWARPEQQVLVLRHVLQLEEVRTLREWGLSSEAWVHANGHLIDQVFDPVLSLKFWSRVGHLMPFKSCHANGLNEHVRFLRYGQGHYFAPHQDGENRNGNGRSLFSALLYLSDSTDGCGGTTRFVAPQCPEVARCGRCDWSCDHCVDAPVAAGDMVIFTQTLLHAGTEPKSNEKFVIRTDVMYPVAST</sequence>
<evidence type="ECO:0000313" key="5">
    <source>
        <dbReference type="EMBL" id="CAK8986427.1"/>
    </source>
</evidence>
<protein>
    <recommendedName>
        <fullName evidence="4">Prolyl 4-hydroxylase alpha subunit domain-containing protein</fullName>
    </recommendedName>
</protein>
<dbReference type="SUPFAM" id="SSF51197">
    <property type="entry name" value="Clavaminate synthase-like"/>
    <property type="match status" value="1"/>
</dbReference>
<evidence type="ECO:0000256" key="3">
    <source>
        <dbReference type="ARBA" id="ARBA00023002"/>
    </source>
</evidence>
<feature type="domain" description="Prolyl 4-hydroxylase alpha subunit" evidence="4">
    <location>
        <begin position="98"/>
        <end position="284"/>
    </location>
</feature>
<keyword evidence="3" id="KW-0560">Oxidoreductase</keyword>
<dbReference type="EMBL" id="CAXAMN010000114">
    <property type="protein sequence ID" value="CAK8986427.1"/>
    <property type="molecule type" value="Genomic_DNA"/>
</dbReference>
<evidence type="ECO:0000256" key="1">
    <source>
        <dbReference type="ARBA" id="ARBA00001961"/>
    </source>
</evidence>
<keyword evidence="2" id="KW-0223">Dioxygenase</keyword>
<evidence type="ECO:0000256" key="2">
    <source>
        <dbReference type="ARBA" id="ARBA00022964"/>
    </source>
</evidence>
<dbReference type="InterPro" id="IPR044862">
    <property type="entry name" value="Pro_4_hyd_alph_FE2OG_OXY"/>
</dbReference>
<gene>
    <name evidence="5" type="ORF">CCMP2556_LOCUS505</name>
</gene>
<accession>A0ABP0H896</accession>
<dbReference type="Gene3D" id="2.60.120.620">
    <property type="entry name" value="q2cbj1_9rhob like domain"/>
    <property type="match status" value="1"/>
</dbReference>
<comment type="caution">
    <text evidence="5">The sequence shown here is derived from an EMBL/GenBank/DDBJ whole genome shotgun (WGS) entry which is preliminary data.</text>
</comment>
<dbReference type="SMART" id="SM00702">
    <property type="entry name" value="P4Hc"/>
    <property type="match status" value="1"/>
</dbReference>
<dbReference type="Pfam" id="PF13640">
    <property type="entry name" value="2OG-FeII_Oxy_3"/>
    <property type="match status" value="1"/>
</dbReference>
<dbReference type="InterPro" id="IPR006620">
    <property type="entry name" value="Pro_4_hyd_alph"/>
</dbReference>
<comment type="cofactor">
    <cofactor evidence="1">
        <name>L-ascorbate</name>
        <dbReference type="ChEBI" id="CHEBI:38290"/>
    </cofactor>
</comment>
<dbReference type="Proteomes" id="UP001642484">
    <property type="component" value="Unassembled WGS sequence"/>
</dbReference>
<evidence type="ECO:0000313" key="6">
    <source>
        <dbReference type="Proteomes" id="UP001642484"/>
    </source>
</evidence>
<organism evidence="5 6">
    <name type="scientific">Durusdinium trenchii</name>
    <dbReference type="NCBI Taxonomy" id="1381693"/>
    <lineage>
        <taxon>Eukaryota</taxon>
        <taxon>Sar</taxon>
        <taxon>Alveolata</taxon>
        <taxon>Dinophyceae</taxon>
        <taxon>Suessiales</taxon>
        <taxon>Symbiodiniaceae</taxon>
        <taxon>Durusdinium</taxon>
    </lineage>
</organism>
<proteinExistence type="predicted"/>